<keyword evidence="2" id="KW-1185">Reference proteome</keyword>
<proteinExistence type="predicted"/>
<protein>
    <submittedName>
        <fullName evidence="1">YkgJ family cysteine cluster protein</fullName>
    </submittedName>
</protein>
<name>A0ABU6CZ13_9GAMM</name>
<gene>
    <name evidence="1" type="ORF">VSS37_10120</name>
</gene>
<dbReference type="RefSeq" id="WP_324694863.1">
    <property type="nucleotide sequence ID" value="NZ_JAYMYJ010000094.1"/>
</dbReference>
<comment type="caution">
    <text evidence="1">The sequence shown here is derived from an EMBL/GenBank/DDBJ whole genome shotgun (WGS) entry which is preliminary data.</text>
</comment>
<reference evidence="2" key="1">
    <citation type="submission" date="2023-07" db="EMBL/GenBank/DDBJ databases">
        <title>The carbon used by Thiothrix.</title>
        <authorList>
            <person name="Chen L."/>
        </authorList>
    </citation>
    <scope>NUCLEOTIDE SEQUENCE [LARGE SCALE GENOMIC DNA]</scope>
</reference>
<evidence type="ECO:0000313" key="1">
    <source>
        <dbReference type="EMBL" id="MEB4591334.1"/>
    </source>
</evidence>
<accession>A0ABU6CZ13</accession>
<sequence>MEIQVTRNDSLEMLQAKVLSSMRSIAQNILAAGKQPETPEQLFAAAIRLGDKTLAGISPTVLEDPDKIGWSVPICKSGCHYCCYEQVNVTPPEVFTIETYIKNHWPDDRQRSLRKRLQSAAAKAQNLGQNTYYKARIACPLLNAQGMCSIYEVRPLMCRAYNSLDLKRCERAAKLAHKPVRERGVPANGSVHGVFNGVYSGLRKGLEVEQLQSHLPMLVVALQLVFDDATLKDRWLKGDRVFG</sequence>
<dbReference type="Proteomes" id="UP001308005">
    <property type="component" value="Unassembled WGS sequence"/>
</dbReference>
<reference evidence="1 2" key="2">
    <citation type="submission" date="2024-01" db="EMBL/GenBank/DDBJ databases">
        <authorList>
            <person name="Xie X."/>
        </authorList>
    </citation>
    <scope>NUCLEOTIDE SEQUENCE [LARGE SCALE GENOMIC DNA]</scope>
    <source>
        <strain evidence="1">SCUT-1</strain>
    </source>
</reference>
<dbReference type="InterPro" id="IPR005358">
    <property type="entry name" value="Puta_zinc/iron-chelating_dom"/>
</dbReference>
<dbReference type="EMBL" id="JAYMYJ010000094">
    <property type="protein sequence ID" value="MEB4591334.1"/>
    <property type="molecule type" value="Genomic_DNA"/>
</dbReference>
<evidence type="ECO:0000313" key="2">
    <source>
        <dbReference type="Proteomes" id="UP001308005"/>
    </source>
</evidence>
<dbReference type="Pfam" id="PF03692">
    <property type="entry name" value="CxxCxxCC"/>
    <property type="match status" value="1"/>
</dbReference>
<organism evidence="1 2">
    <name type="scientific">Candidatus Thiothrix phosphatis</name>
    <dbReference type="NCBI Taxonomy" id="3112415"/>
    <lineage>
        <taxon>Bacteria</taxon>
        <taxon>Pseudomonadati</taxon>
        <taxon>Pseudomonadota</taxon>
        <taxon>Gammaproteobacteria</taxon>
        <taxon>Thiotrichales</taxon>
        <taxon>Thiotrichaceae</taxon>
        <taxon>Thiothrix</taxon>
    </lineage>
</organism>